<feature type="compositionally biased region" description="Basic and acidic residues" evidence="1">
    <location>
        <begin position="193"/>
        <end position="207"/>
    </location>
</feature>
<dbReference type="CDD" id="cd13179">
    <property type="entry name" value="RanBD_RanBP1"/>
    <property type="match status" value="1"/>
</dbReference>
<dbReference type="FunFam" id="2.30.29.30:FF:000136">
    <property type="entry name" value="Ran-specific GTPase-activating protein-like"/>
    <property type="match status" value="1"/>
</dbReference>
<dbReference type="SMART" id="SM00160">
    <property type="entry name" value="RanBD"/>
    <property type="match status" value="1"/>
</dbReference>
<dbReference type="EMBL" id="JASAOG010000147">
    <property type="protein sequence ID" value="KAK0047694.1"/>
    <property type="molecule type" value="Genomic_DNA"/>
</dbReference>
<reference evidence="3" key="1">
    <citation type="journal article" date="2023" name="PLoS Negl. Trop. Dis.">
        <title>A genome sequence for Biomphalaria pfeifferi, the major vector snail for the human-infecting parasite Schistosoma mansoni.</title>
        <authorList>
            <person name="Bu L."/>
            <person name="Lu L."/>
            <person name="Laidemitt M.R."/>
            <person name="Zhang S.M."/>
            <person name="Mutuku M."/>
            <person name="Mkoji G."/>
            <person name="Steinauer M."/>
            <person name="Loker E.S."/>
        </authorList>
    </citation>
    <scope>NUCLEOTIDE SEQUENCE</scope>
    <source>
        <strain evidence="3">KasaAsao</strain>
    </source>
</reference>
<dbReference type="InterPro" id="IPR045256">
    <property type="entry name" value="RanBP1_RanBD"/>
</dbReference>
<evidence type="ECO:0000313" key="3">
    <source>
        <dbReference type="EMBL" id="KAK0047694.1"/>
    </source>
</evidence>
<organism evidence="3 4">
    <name type="scientific">Biomphalaria pfeifferi</name>
    <name type="common">Bloodfluke planorb</name>
    <name type="synonym">Freshwater snail</name>
    <dbReference type="NCBI Taxonomy" id="112525"/>
    <lineage>
        <taxon>Eukaryota</taxon>
        <taxon>Metazoa</taxon>
        <taxon>Spiralia</taxon>
        <taxon>Lophotrochozoa</taxon>
        <taxon>Mollusca</taxon>
        <taxon>Gastropoda</taxon>
        <taxon>Heterobranchia</taxon>
        <taxon>Euthyneura</taxon>
        <taxon>Panpulmonata</taxon>
        <taxon>Hygrophila</taxon>
        <taxon>Lymnaeoidea</taxon>
        <taxon>Planorbidae</taxon>
        <taxon>Biomphalaria</taxon>
    </lineage>
</organism>
<reference evidence="3" key="2">
    <citation type="submission" date="2023-04" db="EMBL/GenBank/DDBJ databases">
        <authorList>
            <person name="Bu L."/>
            <person name="Lu L."/>
            <person name="Laidemitt M.R."/>
            <person name="Zhang S.M."/>
            <person name="Mutuku M."/>
            <person name="Mkoji G."/>
            <person name="Steinauer M."/>
            <person name="Loker E.S."/>
        </authorList>
    </citation>
    <scope>NUCLEOTIDE SEQUENCE</scope>
    <source>
        <strain evidence="3">KasaAsao</strain>
        <tissue evidence="3">Whole Snail</tissue>
    </source>
</reference>
<evidence type="ECO:0000313" key="4">
    <source>
        <dbReference type="Proteomes" id="UP001233172"/>
    </source>
</evidence>
<dbReference type="GO" id="GO:0005096">
    <property type="term" value="F:GTPase activator activity"/>
    <property type="evidence" value="ECO:0007669"/>
    <property type="project" value="TreeGrafter"/>
</dbReference>
<evidence type="ECO:0000259" key="2">
    <source>
        <dbReference type="PROSITE" id="PS50196"/>
    </source>
</evidence>
<dbReference type="PANTHER" id="PTHR23138">
    <property type="entry name" value="RAN BINDING PROTEIN"/>
    <property type="match status" value="1"/>
</dbReference>
<dbReference type="InterPro" id="IPR045255">
    <property type="entry name" value="RanBP1-like"/>
</dbReference>
<dbReference type="GO" id="GO:0005643">
    <property type="term" value="C:nuclear pore"/>
    <property type="evidence" value="ECO:0007669"/>
    <property type="project" value="TreeGrafter"/>
</dbReference>
<dbReference type="Proteomes" id="UP001233172">
    <property type="component" value="Unassembled WGS sequence"/>
</dbReference>
<comment type="caution">
    <text evidence="3">The sequence shown here is derived from an EMBL/GenBank/DDBJ whole genome shotgun (WGS) entry which is preliminary data.</text>
</comment>
<feature type="domain" description="RanBD1" evidence="2">
    <location>
        <begin position="16"/>
        <end position="154"/>
    </location>
</feature>
<accession>A0AAD8B5C1</accession>
<feature type="compositionally biased region" description="Acidic residues" evidence="1">
    <location>
        <begin position="163"/>
        <end position="175"/>
    </location>
</feature>
<dbReference type="AlphaFoldDB" id="A0AAD8B5C1"/>
<protein>
    <submittedName>
        <fullName evidence="3">Ran-specific GTPase-activating protein 1</fullName>
    </submittedName>
</protein>
<dbReference type="GO" id="GO:0005737">
    <property type="term" value="C:cytoplasm"/>
    <property type="evidence" value="ECO:0007669"/>
    <property type="project" value="TreeGrafter"/>
</dbReference>
<dbReference type="PROSITE" id="PS50196">
    <property type="entry name" value="RANBD1"/>
    <property type="match status" value="1"/>
</dbReference>
<dbReference type="GO" id="GO:0006913">
    <property type="term" value="P:nucleocytoplasmic transport"/>
    <property type="evidence" value="ECO:0007669"/>
    <property type="project" value="InterPro"/>
</dbReference>
<dbReference type="Pfam" id="PF00638">
    <property type="entry name" value="Ran_BP1"/>
    <property type="match status" value="1"/>
</dbReference>
<dbReference type="InterPro" id="IPR011993">
    <property type="entry name" value="PH-like_dom_sf"/>
</dbReference>
<keyword evidence="4" id="KW-1185">Reference proteome</keyword>
<dbReference type="InterPro" id="IPR000156">
    <property type="entry name" value="Ran_bind_dom"/>
</dbReference>
<name>A0AAD8B5C1_BIOPF</name>
<dbReference type="SUPFAM" id="SSF50729">
    <property type="entry name" value="PH domain-like"/>
    <property type="match status" value="1"/>
</dbReference>
<feature type="region of interest" description="Disordered" evidence="1">
    <location>
        <begin position="156"/>
        <end position="207"/>
    </location>
</feature>
<proteinExistence type="predicted"/>
<dbReference type="Gene3D" id="2.30.29.30">
    <property type="entry name" value="Pleckstrin-homology domain (PH domain)/Phosphotyrosine-binding domain (PTB)"/>
    <property type="match status" value="1"/>
</dbReference>
<evidence type="ECO:0000256" key="1">
    <source>
        <dbReference type="SAM" id="MobiDB-lite"/>
    </source>
</evidence>
<sequence length="207" mass="23849">MADEKDDHEPESPDIHFEPLVKLSLIEKKTMEEDEDVLLCLRAKLFRYDVDAEPKEWKERGTGDCKILKHRKTGLIRILMRRDKTLKICANHYIYPNMELKPNCDSDRAWVWSTTSDFADEEMKEEVLAIRFAKAESAQKFKSVFDESAEEMKTAMKNKTLIEDNDQGDEKEDDGVVNTKPDASDTELAGQLKDLKVEDADNSTSEK</sequence>
<gene>
    <name evidence="3" type="ORF">Bpfe_022862</name>
</gene>
<dbReference type="PANTHER" id="PTHR23138:SF94">
    <property type="entry name" value="RAN BINDING PROTEIN 1"/>
    <property type="match status" value="1"/>
</dbReference>